<dbReference type="NCBIfam" id="NF008528">
    <property type="entry name" value="PRK11463.1-2"/>
    <property type="match status" value="1"/>
</dbReference>
<evidence type="ECO:0000313" key="2">
    <source>
        <dbReference type="EMBL" id="MDG5753583.1"/>
    </source>
</evidence>
<dbReference type="InterPro" id="IPR007313">
    <property type="entry name" value="FxsA"/>
</dbReference>
<evidence type="ECO:0000256" key="1">
    <source>
        <dbReference type="SAM" id="Phobius"/>
    </source>
</evidence>
<keyword evidence="3" id="KW-1185">Reference proteome</keyword>
<dbReference type="Proteomes" id="UP001218246">
    <property type="component" value="Unassembled WGS sequence"/>
</dbReference>
<feature type="transmembrane region" description="Helical" evidence="1">
    <location>
        <begin position="26"/>
        <end position="46"/>
    </location>
</feature>
<sequence>MKLLVLLLILIPATEVFVLLTSVQWIGAIPTFAIMIVTAVIGAFLAKRQSTSLLQDIRTRMERGELPGDAVLDGICILVGGILLMTPGYVTDIAGVILLLSATRVPVKQLILKKMEAQIRRKQVF</sequence>
<proteinExistence type="predicted"/>
<gene>
    <name evidence="2" type="primary">fxsA</name>
    <name evidence="2" type="ORF">P6P90_06280</name>
</gene>
<dbReference type="PANTHER" id="PTHR35335">
    <property type="entry name" value="UPF0716 PROTEIN FXSA"/>
    <property type="match status" value="1"/>
</dbReference>
<keyword evidence="1" id="KW-0812">Transmembrane</keyword>
<dbReference type="RefSeq" id="WP_124564305.1">
    <property type="nucleotide sequence ID" value="NZ_JARRRY010000002.1"/>
</dbReference>
<accession>A0ABT6H2U7</accession>
<organism evidence="2 3">
    <name type="scientific">Ectobacillus antri</name>
    <dbReference type="NCBI Taxonomy" id="2486280"/>
    <lineage>
        <taxon>Bacteria</taxon>
        <taxon>Bacillati</taxon>
        <taxon>Bacillota</taxon>
        <taxon>Bacilli</taxon>
        <taxon>Bacillales</taxon>
        <taxon>Bacillaceae</taxon>
        <taxon>Ectobacillus</taxon>
    </lineage>
</organism>
<comment type="caution">
    <text evidence="2">The sequence shown here is derived from an EMBL/GenBank/DDBJ whole genome shotgun (WGS) entry which is preliminary data.</text>
</comment>
<name>A0ABT6H2U7_9BACI</name>
<reference evidence="2 3" key="1">
    <citation type="submission" date="2023-04" db="EMBL/GenBank/DDBJ databases">
        <title>Ectobacillus antri isolated from activated sludge.</title>
        <authorList>
            <person name="Yan P."/>
            <person name="Liu X."/>
        </authorList>
    </citation>
    <scope>NUCLEOTIDE SEQUENCE [LARGE SCALE GENOMIC DNA]</scope>
    <source>
        <strain evidence="2 3">C18H</strain>
    </source>
</reference>
<evidence type="ECO:0000313" key="3">
    <source>
        <dbReference type="Proteomes" id="UP001218246"/>
    </source>
</evidence>
<protein>
    <submittedName>
        <fullName evidence="2">Membrane protein FxsA</fullName>
    </submittedName>
</protein>
<dbReference type="EMBL" id="JARULN010000003">
    <property type="protein sequence ID" value="MDG5753583.1"/>
    <property type="molecule type" value="Genomic_DNA"/>
</dbReference>
<dbReference type="Pfam" id="PF04186">
    <property type="entry name" value="FxsA"/>
    <property type="match status" value="1"/>
</dbReference>
<feature type="transmembrane region" description="Helical" evidence="1">
    <location>
        <begin position="66"/>
        <end position="87"/>
    </location>
</feature>
<dbReference type="PANTHER" id="PTHR35335:SF1">
    <property type="entry name" value="UPF0716 PROTEIN FXSA"/>
    <property type="match status" value="1"/>
</dbReference>
<keyword evidence="1" id="KW-1133">Transmembrane helix</keyword>
<feature type="transmembrane region" description="Helical" evidence="1">
    <location>
        <begin position="93"/>
        <end position="112"/>
    </location>
</feature>
<keyword evidence="1" id="KW-0472">Membrane</keyword>